<dbReference type="Proteomes" id="UP000464624">
    <property type="component" value="Chromosome"/>
</dbReference>
<dbReference type="InterPro" id="IPR050315">
    <property type="entry name" value="FAD-oxidoreductase_2"/>
</dbReference>
<dbReference type="PANTHER" id="PTHR43400:SF10">
    <property type="entry name" value="3-OXOSTEROID 1-DEHYDROGENASE"/>
    <property type="match status" value="1"/>
</dbReference>
<dbReference type="EMBL" id="AP022314">
    <property type="protein sequence ID" value="BBU22800.1"/>
    <property type="molecule type" value="Genomic_DNA"/>
</dbReference>
<name>A0AAD1H218_MYCXE</name>
<dbReference type="GO" id="GO:0033765">
    <property type="term" value="F:steroid dehydrogenase activity, acting on the CH-CH group of donors"/>
    <property type="evidence" value="ECO:0007669"/>
    <property type="project" value="UniProtKB-ARBA"/>
</dbReference>
<evidence type="ECO:0000256" key="2">
    <source>
        <dbReference type="ARBA" id="ARBA00022630"/>
    </source>
</evidence>
<dbReference type="PANTHER" id="PTHR43400">
    <property type="entry name" value="FUMARATE REDUCTASE"/>
    <property type="match status" value="1"/>
</dbReference>
<dbReference type="PRINTS" id="PR00411">
    <property type="entry name" value="PNDRDTASEI"/>
</dbReference>
<evidence type="ECO:0000256" key="3">
    <source>
        <dbReference type="ARBA" id="ARBA00022827"/>
    </source>
</evidence>
<organism evidence="6 7">
    <name type="scientific">Mycobacterium xenopi</name>
    <dbReference type="NCBI Taxonomy" id="1789"/>
    <lineage>
        <taxon>Bacteria</taxon>
        <taxon>Bacillati</taxon>
        <taxon>Actinomycetota</taxon>
        <taxon>Actinomycetes</taxon>
        <taxon>Mycobacteriales</taxon>
        <taxon>Mycobacteriaceae</taxon>
        <taxon>Mycobacterium</taxon>
    </lineage>
</organism>
<dbReference type="InterPro" id="IPR027477">
    <property type="entry name" value="Succ_DH/fumarate_Rdtase_cat_sf"/>
</dbReference>
<dbReference type="InterPro" id="IPR036188">
    <property type="entry name" value="FAD/NAD-bd_sf"/>
</dbReference>
<reference evidence="6 7" key="1">
    <citation type="submission" date="2019-12" db="EMBL/GenBank/DDBJ databases">
        <title>Complete genome sequence of Mycolicibacterium xenopi str. JCM15661T.</title>
        <authorList>
            <person name="Yoshida M."/>
            <person name="Fukano H."/>
            <person name="Asakura T."/>
            <person name="Hoshino Y."/>
        </authorList>
    </citation>
    <scope>NUCLEOTIDE SEQUENCE [LARGE SCALE GENOMIC DNA]</scope>
    <source>
        <strain evidence="6 7">JCM 15661T</strain>
    </source>
</reference>
<evidence type="ECO:0000259" key="5">
    <source>
        <dbReference type="Pfam" id="PF00890"/>
    </source>
</evidence>
<feature type="domain" description="FAD-dependent oxidoreductase 2 FAD-binding" evidence="5">
    <location>
        <begin position="22"/>
        <end position="452"/>
    </location>
</feature>
<dbReference type="Gene3D" id="3.90.700.10">
    <property type="entry name" value="Succinate dehydrogenase/fumarate reductase flavoprotein, catalytic domain"/>
    <property type="match status" value="1"/>
</dbReference>
<dbReference type="SUPFAM" id="SSF56425">
    <property type="entry name" value="Succinate dehydrogenase/fumarate reductase flavoprotein, catalytic domain"/>
    <property type="match status" value="1"/>
</dbReference>
<comment type="cofactor">
    <cofactor evidence="1">
        <name>FAD</name>
        <dbReference type="ChEBI" id="CHEBI:57692"/>
    </cofactor>
</comment>
<protein>
    <recommendedName>
        <fullName evidence="5">FAD-dependent oxidoreductase 2 FAD-binding domain-containing protein</fullName>
    </recommendedName>
</protein>
<evidence type="ECO:0000313" key="7">
    <source>
        <dbReference type="Proteomes" id="UP000464624"/>
    </source>
</evidence>
<proteinExistence type="predicted"/>
<dbReference type="GO" id="GO:0008202">
    <property type="term" value="P:steroid metabolic process"/>
    <property type="evidence" value="ECO:0007669"/>
    <property type="project" value="UniProtKB-ARBA"/>
</dbReference>
<keyword evidence="2" id="KW-0285">Flavoprotein</keyword>
<dbReference type="Gene3D" id="3.50.50.60">
    <property type="entry name" value="FAD/NAD(P)-binding domain"/>
    <property type="match status" value="1"/>
</dbReference>
<accession>A0AAD1H218</accession>
<evidence type="ECO:0000256" key="4">
    <source>
        <dbReference type="ARBA" id="ARBA00023002"/>
    </source>
</evidence>
<dbReference type="InterPro" id="IPR003953">
    <property type="entry name" value="FAD-dep_OxRdtase_2_FAD-bd"/>
</dbReference>
<dbReference type="NCBIfam" id="NF005510">
    <property type="entry name" value="PRK07121.1-3"/>
    <property type="match status" value="1"/>
</dbReference>
<dbReference type="KEGG" id="mxe:MYXE_25900"/>
<dbReference type="SUPFAM" id="SSF51905">
    <property type="entry name" value="FAD/NAD(P)-binding domain"/>
    <property type="match status" value="1"/>
</dbReference>
<keyword evidence="3" id="KW-0274">FAD</keyword>
<dbReference type="RefSeq" id="WP_085196247.1">
    <property type="nucleotide sequence ID" value="NZ_AP022314.1"/>
</dbReference>
<dbReference type="NCBIfam" id="NF005508">
    <property type="entry name" value="PRK07121.1-1"/>
    <property type="match status" value="1"/>
</dbReference>
<dbReference type="Pfam" id="PF00890">
    <property type="entry name" value="FAD_binding_2"/>
    <property type="match status" value="1"/>
</dbReference>
<evidence type="ECO:0000256" key="1">
    <source>
        <dbReference type="ARBA" id="ARBA00001974"/>
    </source>
</evidence>
<sequence length="488" mass="51629">MTTEIPATVNADDVTSWSDDVDVVVIGFGIAGGCAAVSAAAAGARVLVLERAASAGGTTAMAGGHFYLGGGTAVQQATGHQDSPEEMYKYLVAVSRDPDHQKIRAYCEGSVEHFTWLEGLGFQFERSFYPEKAVIQPNTEGLMYTGNEKVWPFFEKAVPAPRGHKVPVPGDTEGAKLVVDLLLKRAKSLGVEIRYETGATQLVVDASGAVTGVLWKRFTETGAAKAKSVIIAAGGFVMNKEMVAAYTPKLAEKPFVLGSTYDDGLGIRLGVSAGGATEHMDQAFITAPAYPPAILLTGIIVNKFGKRFVAEDSYHSRTSGFVMDQPDSVAFLIVDEAHLQRPQVPLVPLIDGWETVPEMEAGLGIPRGNLVATLERYNEFATRGEDPDFHKQPEFLAPQDKGPWGAFDLSLGKAMYAGFTLGGLSTSVNGQVLREDGTVVPGLYAVGACASNIAQDGKGYASGTQLGEGSFFGRRAGAHAASAAREQT</sequence>
<gene>
    <name evidence="6" type="ORF">MYXE_25900</name>
</gene>
<evidence type="ECO:0000313" key="6">
    <source>
        <dbReference type="EMBL" id="BBU22800.1"/>
    </source>
</evidence>
<keyword evidence="4" id="KW-0560">Oxidoreductase</keyword>
<dbReference type="AlphaFoldDB" id="A0AAD1H218"/>